<dbReference type="InterPro" id="IPR029083">
    <property type="entry name" value="Imm32"/>
</dbReference>
<proteinExistence type="predicted"/>
<sequence>MEQSNGVITVRIDRAALKLSGDAQAFRKLAEFVENVSTLDAGGHVHLDWFANTDLLAQATETMSFVFYIEA</sequence>
<protein>
    <recommendedName>
        <fullName evidence="3">STAS domain-containing protein</fullName>
    </recommendedName>
</protein>
<evidence type="ECO:0000313" key="2">
    <source>
        <dbReference type="Proteomes" id="UP000664369"/>
    </source>
</evidence>
<reference evidence="1 2" key="1">
    <citation type="submission" date="2021-03" db="EMBL/GenBank/DDBJ databases">
        <authorList>
            <person name="Kim M.K."/>
        </authorList>
    </citation>
    <scope>NUCLEOTIDE SEQUENCE [LARGE SCALE GENOMIC DNA]</scope>
    <source>
        <strain evidence="1 2">BT442</strain>
    </source>
</reference>
<dbReference type="Pfam" id="PF15566">
    <property type="entry name" value="Imm32"/>
    <property type="match status" value="1"/>
</dbReference>
<evidence type="ECO:0008006" key="3">
    <source>
        <dbReference type="Google" id="ProtNLM"/>
    </source>
</evidence>
<name>A0ABS3QPI2_9BACT</name>
<evidence type="ECO:0000313" key="1">
    <source>
        <dbReference type="EMBL" id="MBO2012933.1"/>
    </source>
</evidence>
<comment type="caution">
    <text evidence="1">The sequence shown here is derived from an EMBL/GenBank/DDBJ whole genome shotgun (WGS) entry which is preliminary data.</text>
</comment>
<organism evidence="1 2">
    <name type="scientific">Hymenobacter negativus</name>
    <dbReference type="NCBI Taxonomy" id="2795026"/>
    <lineage>
        <taxon>Bacteria</taxon>
        <taxon>Pseudomonadati</taxon>
        <taxon>Bacteroidota</taxon>
        <taxon>Cytophagia</taxon>
        <taxon>Cytophagales</taxon>
        <taxon>Hymenobacteraceae</taxon>
        <taxon>Hymenobacter</taxon>
    </lineage>
</organism>
<gene>
    <name evidence="1" type="ORF">J4E00_27975</name>
</gene>
<dbReference type="Proteomes" id="UP000664369">
    <property type="component" value="Unassembled WGS sequence"/>
</dbReference>
<dbReference type="RefSeq" id="WP_208178673.1">
    <property type="nucleotide sequence ID" value="NZ_JAGETZ010000023.1"/>
</dbReference>
<dbReference type="EMBL" id="JAGETZ010000023">
    <property type="protein sequence ID" value="MBO2012933.1"/>
    <property type="molecule type" value="Genomic_DNA"/>
</dbReference>
<accession>A0ABS3QPI2</accession>
<keyword evidence="2" id="KW-1185">Reference proteome</keyword>